<dbReference type="GO" id="GO:0005829">
    <property type="term" value="C:cytosol"/>
    <property type="evidence" value="ECO:0007669"/>
    <property type="project" value="TreeGrafter"/>
</dbReference>
<evidence type="ECO:0000313" key="6">
    <source>
        <dbReference type="Proteomes" id="UP001273136"/>
    </source>
</evidence>
<dbReference type="HAMAP" id="MF_02132">
    <property type="entry name" value="AMP_phosphorylase"/>
    <property type="match status" value="1"/>
</dbReference>
<dbReference type="PANTHER" id="PTHR10515">
    <property type="entry name" value="THYMIDINE PHOSPHORYLASE"/>
    <property type="match status" value="1"/>
</dbReference>
<dbReference type="InterPro" id="IPR013102">
    <property type="entry name" value="PYNP_C"/>
</dbReference>
<feature type="binding site" evidence="3">
    <location>
        <position position="265"/>
    </location>
    <ligand>
        <name>AMP</name>
        <dbReference type="ChEBI" id="CHEBI:456215"/>
    </ligand>
</feature>
<comment type="function">
    <text evidence="3">Catalyzes the conversion of AMP and phosphate to adenine and ribose 1,5-bisphosphate (R15P). Exhibits phosphorylase activity toward CMP and UMP in addition to AMP. Functions in an archaeal AMP degradation pathway, together with R15P isomerase and RubisCO.</text>
</comment>
<dbReference type="SMART" id="SM00941">
    <property type="entry name" value="PYNP_C"/>
    <property type="match status" value="1"/>
</dbReference>
<dbReference type="SUPFAM" id="SSF54680">
    <property type="entry name" value="Pyrimidine nucleoside phosphorylase C-terminal domain"/>
    <property type="match status" value="1"/>
</dbReference>
<dbReference type="Pfam" id="PF01568">
    <property type="entry name" value="Molydop_binding"/>
    <property type="match status" value="1"/>
</dbReference>
<dbReference type="PROSITE" id="PS00647">
    <property type="entry name" value="THYMID_PHOSPHORYLASE"/>
    <property type="match status" value="1"/>
</dbReference>
<feature type="binding site" evidence="3">
    <location>
        <position position="204"/>
    </location>
    <ligand>
        <name>AMP</name>
        <dbReference type="ChEBI" id="CHEBI:456215"/>
    </ligand>
</feature>
<comment type="similarity">
    <text evidence="3">Belongs to the thymidine/pyrimidine-nucleoside phosphorylase family. Type 2 subfamily.</text>
</comment>
<dbReference type="GO" id="GO:0016763">
    <property type="term" value="F:pentosyltransferase activity"/>
    <property type="evidence" value="ECO:0007669"/>
    <property type="project" value="UniProtKB-UniRule"/>
</dbReference>
<keyword evidence="1 3" id="KW-0328">Glycosyltransferase</keyword>
<dbReference type="NCBIfam" id="NF003338">
    <property type="entry name" value="PRK04350.1"/>
    <property type="match status" value="1"/>
</dbReference>
<sequence>MILSSSTVDIVSVYAVLHADDARHIGVREGDRVTIINNAKGTSVRAAVSLTENVTTPGTIIITAGANEKLQTNKGDPVEIRVASRPASIEFIRKKMDGGKLTREETAQIVEDMTANVLSPSEITAYITAAYINNLDMDEIEYLTREMVASGDRLSFNTRPIVDKHSIGGVPGNKITLLVVPVIAAAGLLIPKTSSRAITGAGGTADLMEALAPVTFTIQEIQQMTLKAGGVIVWGGATNIAPADDLIITYEYPLKIDARGQMLASIMAKKMAVGSDTCVIDIPVGPGTKVPNENEGRLLANDLIELGRRLGVRVECAITYGGAPVGRNIGVNLEVTEALRILEGMPGPTSLMQKSAALAGMALEMTGKTAYGFGTEAAMDLIKSGKALQKMQEMIEIQGGDPKVKSSDLALGSNVFDVPAPNDGYVIAVKNRELINVARTAGSPADHGAGLYLHKKPGESVKKGEPILTIYADRGWRLQRAIEEARVSMPVVVEGMLLDRVPPIRRVA</sequence>
<feature type="binding site" evidence="3">
    <location>
        <begin position="195"/>
        <end position="200"/>
    </location>
    <ligand>
        <name>AMP</name>
        <dbReference type="ChEBI" id="CHEBI:456215"/>
    </ligand>
</feature>
<dbReference type="Proteomes" id="UP001273136">
    <property type="component" value="Unassembled WGS sequence"/>
</dbReference>
<reference evidence="5" key="1">
    <citation type="submission" date="2023-06" db="EMBL/GenBank/DDBJ databases">
        <title>Genome sequence of Methancorpusculaceae sp. Ag1.</title>
        <authorList>
            <person name="Protasov E."/>
            <person name="Platt K."/>
            <person name="Poehlein A."/>
            <person name="Daniel R."/>
            <person name="Brune A."/>
        </authorList>
    </citation>
    <scope>NUCLEOTIDE SEQUENCE</scope>
    <source>
        <strain evidence="5">Ag1</strain>
    </source>
</reference>
<dbReference type="SUPFAM" id="SSF47648">
    <property type="entry name" value="Nucleoside phosphorylase/phosphoribosyltransferase N-terminal domain"/>
    <property type="match status" value="1"/>
</dbReference>
<dbReference type="Gene3D" id="2.40.40.20">
    <property type="match status" value="1"/>
</dbReference>
<dbReference type="InterPro" id="IPR000312">
    <property type="entry name" value="Glycosyl_Trfase_fam3"/>
</dbReference>
<dbReference type="PIRSF" id="PIRSF000478">
    <property type="entry name" value="TP_PyNP"/>
    <property type="match status" value="1"/>
</dbReference>
<dbReference type="GO" id="GO:0016491">
    <property type="term" value="F:oxidoreductase activity"/>
    <property type="evidence" value="ECO:0007669"/>
    <property type="project" value="InterPro"/>
</dbReference>
<dbReference type="GO" id="GO:0006196">
    <property type="term" value="P:AMP catabolic process"/>
    <property type="evidence" value="ECO:0007669"/>
    <property type="project" value="UniProtKB-UniRule"/>
</dbReference>
<protein>
    <recommendedName>
        <fullName evidence="3">AMP phosphorylase</fullName>
        <shortName evidence="3">AMPpase</shortName>
        <ecNumber evidence="3">2.4.2.57</ecNumber>
    </recommendedName>
    <alternativeName>
        <fullName evidence="3">Nucleoside monophosphate phosphorylase</fullName>
        <shortName evidence="3">NMP phosphorylase</shortName>
    </alternativeName>
</protein>
<feature type="binding site" evidence="3">
    <location>
        <position position="289"/>
    </location>
    <ligand>
        <name>AMP</name>
        <dbReference type="ChEBI" id="CHEBI:456215"/>
    </ligand>
</feature>
<dbReference type="Pfam" id="PF00591">
    <property type="entry name" value="Glycos_transf_3"/>
    <property type="match status" value="1"/>
</dbReference>
<dbReference type="SUPFAM" id="SSF50692">
    <property type="entry name" value="ADC-like"/>
    <property type="match status" value="1"/>
</dbReference>
<dbReference type="InterPro" id="IPR017459">
    <property type="entry name" value="Glycosyl_Trfase_fam3_N_dom"/>
</dbReference>
<gene>
    <name evidence="5" type="ORF">McpAg1_12050</name>
</gene>
<dbReference type="InterPro" id="IPR035902">
    <property type="entry name" value="Nuc_phospho_transferase"/>
</dbReference>
<dbReference type="NCBIfam" id="TIGR02645">
    <property type="entry name" value="ARCH_P_rylase"/>
    <property type="match status" value="1"/>
</dbReference>
<dbReference type="InterPro" id="IPR036566">
    <property type="entry name" value="PYNP-like_C_sf"/>
</dbReference>
<accession>A0AAE4MDK2</accession>
<organism evidence="5 6">
    <name type="scientific">Methanorbis furvi</name>
    <dbReference type="NCBI Taxonomy" id="3028299"/>
    <lineage>
        <taxon>Archaea</taxon>
        <taxon>Methanobacteriati</taxon>
        <taxon>Methanobacteriota</taxon>
        <taxon>Stenosarchaea group</taxon>
        <taxon>Methanomicrobia</taxon>
        <taxon>Methanomicrobiales</taxon>
        <taxon>Methanocorpusculaceae</taxon>
        <taxon>Methanorbis</taxon>
    </lineage>
</organism>
<comment type="caution">
    <text evidence="5">The sequence shown here is derived from an EMBL/GenBank/DDBJ whole genome shotgun (WGS) entry which is preliminary data.</text>
</comment>
<evidence type="ECO:0000313" key="5">
    <source>
        <dbReference type="EMBL" id="MDV0441987.1"/>
    </source>
</evidence>
<dbReference type="GO" id="GO:0046125">
    <property type="term" value="P:pyrimidine deoxyribonucleoside metabolic process"/>
    <property type="evidence" value="ECO:0007669"/>
    <property type="project" value="InterPro"/>
</dbReference>
<dbReference type="InterPro" id="IPR006657">
    <property type="entry name" value="MoPterin_dinucl-bd_dom"/>
</dbReference>
<feature type="domain" description="Pyrimidine nucleoside phosphorylase C-terminal" evidence="4">
    <location>
        <begin position="425"/>
        <end position="492"/>
    </location>
</feature>
<dbReference type="Gene3D" id="1.20.970.50">
    <property type="match status" value="1"/>
</dbReference>
<proteinExistence type="inferred from homology"/>
<dbReference type="EMBL" id="JAWDKA010000006">
    <property type="protein sequence ID" value="MDV0441987.1"/>
    <property type="molecule type" value="Genomic_DNA"/>
</dbReference>
<dbReference type="Pfam" id="PF02885">
    <property type="entry name" value="Glycos_trans_3N"/>
    <property type="match status" value="1"/>
</dbReference>
<keyword evidence="6" id="KW-1185">Reference proteome</keyword>
<dbReference type="NCBIfam" id="TIGR03327">
    <property type="entry name" value="AMP_phos"/>
    <property type="match status" value="1"/>
</dbReference>
<feature type="binding site" evidence="3">
    <location>
        <position position="169"/>
    </location>
    <ligand>
        <name>AMP</name>
        <dbReference type="ChEBI" id="CHEBI:456215"/>
    </ligand>
</feature>
<dbReference type="InterPro" id="IPR017713">
    <property type="entry name" value="AMP_phosphorylase"/>
</dbReference>
<feature type="active site" description="Proton donor" evidence="3">
    <location>
        <position position="257"/>
    </location>
</feature>
<dbReference type="RefSeq" id="WP_338094391.1">
    <property type="nucleotide sequence ID" value="NZ_JAWDKA010000006.1"/>
</dbReference>
<dbReference type="PANTHER" id="PTHR10515:SF0">
    <property type="entry name" value="THYMIDINE PHOSPHORYLASE"/>
    <property type="match status" value="1"/>
</dbReference>
<comment type="catalytic activity">
    <reaction evidence="3">
        <text>AMP + phosphate = alpha-D-ribose 1,5-bisphosphate + adenine</text>
        <dbReference type="Rhea" id="RHEA:36975"/>
        <dbReference type="ChEBI" id="CHEBI:16708"/>
        <dbReference type="ChEBI" id="CHEBI:43474"/>
        <dbReference type="ChEBI" id="CHEBI:68688"/>
        <dbReference type="ChEBI" id="CHEBI:456215"/>
        <dbReference type="EC" id="2.4.2.57"/>
    </reaction>
</comment>
<comment type="catalytic activity">
    <reaction evidence="3">
        <text>CMP + phosphate = cytosine + alpha-D-ribose 1,5-bisphosphate</text>
        <dbReference type="Rhea" id="RHEA:36987"/>
        <dbReference type="ChEBI" id="CHEBI:16040"/>
        <dbReference type="ChEBI" id="CHEBI:43474"/>
        <dbReference type="ChEBI" id="CHEBI:60377"/>
        <dbReference type="ChEBI" id="CHEBI:68688"/>
        <dbReference type="EC" id="2.4.2.57"/>
    </reaction>
</comment>
<dbReference type="GO" id="GO:0004645">
    <property type="term" value="F:1,4-alpha-oligoglucan phosphorylase activity"/>
    <property type="evidence" value="ECO:0007669"/>
    <property type="project" value="InterPro"/>
</dbReference>
<dbReference type="InterPro" id="IPR017872">
    <property type="entry name" value="Pyrmidine_PPase_CS"/>
</dbReference>
<evidence type="ECO:0000256" key="1">
    <source>
        <dbReference type="ARBA" id="ARBA00022676"/>
    </source>
</evidence>
<dbReference type="GO" id="GO:0006206">
    <property type="term" value="P:pyrimidine nucleobase metabolic process"/>
    <property type="evidence" value="ECO:0007669"/>
    <property type="project" value="InterPro"/>
</dbReference>
<dbReference type="Gene3D" id="3.40.1030.10">
    <property type="entry name" value="Nucleoside phosphorylase/phosphoribosyltransferase catalytic domain"/>
    <property type="match status" value="1"/>
</dbReference>
<dbReference type="Gene3D" id="3.90.1170.30">
    <property type="entry name" value="Pyrimidine nucleoside phosphorylase-like, C-terminal domain"/>
    <property type="match status" value="1"/>
</dbReference>
<dbReference type="AlphaFoldDB" id="A0AAE4MDK2"/>
<comment type="catalytic activity">
    <reaction evidence="3">
        <text>UMP + phosphate = alpha-D-ribose 1,5-bisphosphate + uracil</text>
        <dbReference type="Rhea" id="RHEA:36991"/>
        <dbReference type="ChEBI" id="CHEBI:17568"/>
        <dbReference type="ChEBI" id="CHEBI:43474"/>
        <dbReference type="ChEBI" id="CHEBI:57865"/>
        <dbReference type="ChEBI" id="CHEBI:68688"/>
        <dbReference type="EC" id="2.4.2.57"/>
    </reaction>
</comment>
<dbReference type="SUPFAM" id="SSF52418">
    <property type="entry name" value="Nucleoside phosphorylase/phosphoribosyltransferase catalytic domain"/>
    <property type="match status" value="1"/>
</dbReference>
<dbReference type="InterPro" id="IPR000053">
    <property type="entry name" value="Thymidine/pyrmidine_PPase"/>
</dbReference>
<dbReference type="EC" id="2.4.2.57" evidence="3"/>
<evidence type="ECO:0000256" key="3">
    <source>
        <dbReference type="HAMAP-Rule" id="MF_02132"/>
    </source>
</evidence>
<dbReference type="InterPro" id="IPR036320">
    <property type="entry name" value="Glycosyl_Trfase_fam3_N_dom_sf"/>
</dbReference>
<name>A0AAE4MDK2_9EURY</name>
<dbReference type="InterPro" id="IPR009010">
    <property type="entry name" value="Asp_de-COase-like_dom_sf"/>
</dbReference>
<evidence type="ECO:0000256" key="2">
    <source>
        <dbReference type="ARBA" id="ARBA00022679"/>
    </source>
</evidence>
<dbReference type="GO" id="GO:0043546">
    <property type="term" value="F:molybdopterin cofactor binding"/>
    <property type="evidence" value="ECO:0007669"/>
    <property type="project" value="InterPro"/>
</dbReference>
<dbReference type="GO" id="GO:0016208">
    <property type="term" value="F:AMP binding"/>
    <property type="evidence" value="ECO:0007669"/>
    <property type="project" value="UniProtKB-UniRule"/>
</dbReference>
<dbReference type="Pfam" id="PF07831">
    <property type="entry name" value="PYNP_C"/>
    <property type="match status" value="1"/>
</dbReference>
<keyword evidence="2 3" id="KW-0808">Transferase</keyword>
<dbReference type="InterPro" id="IPR013466">
    <property type="entry name" value="Thymidine/AMP_Pase"/>
</dbReference>
<evidence type="ECO:0000259" key="4">
    <source>
        <dbReference type="SMART" id="SM00941"/>
    </source>
</evidence>